<gene>
    <name evidence="3" type="ORF">NEOLEDRAFT_1182071</name>
</gene>
<dbReference type="OrthoDB" id="3353107at2759"/>
<sequence>MWGSSTRNTRIERLWVEVGTQFVRCWRAFFTRLGRMHRLDRKDPTHLWLLHKLFLDDINTDCQDFQVQWNAHPISGPQTKNRSPADLCFLGQTEHGVYADDPIDNIHPDILNRYYGIAGRERQRSTGQTGAGHAGDDDTEDEVSDAEDIEPEDEFVQEILASQAQKVQHKSVKVPRAQSPFDSQADEEQFLEILAAISMQEVLPTHYGVQPAEWEDGMYPAEEIIKFGTKGKQMRVVLPELVWYPRAVMWTQELDLLARLQAEEQVI</sequence>
<feature type="region of interest" description="Disordered" evidence="1">
    <location>
        <begin position="121"/>
        <end position="148"/>
    </location>
</feature>
<feature type="compositionally biased region" description="Acidic residues" evidence="1">
    <location>
        <begin position="137"/>
        <end position="148"/>
    </location>
</feature>
<dbReference type="InterPro" id="IPR058913">
    <property type="entry name" value="Integrase_dom_put"/>
</dbReference>
<evidence type="ECO:0000313" key="4">
    <source>
        <dbReference type="Proteomes" id="UP000076761"/>
    </source>
</evidence>
<evidence type="ECO:0000256" key="1">
    <source>
        <dbReference type="SAM" id="MobiDB-lite"/>
    </source>
</evidence>
<organism evidence="3 4">
    <name type="scientific">Neolentinus lepideus HHB14362 ss-1</name>
    <dbReference type="NCBI Taxonomy" id="1314782"/>
    <lineage>
        <taxon>Eukaryota</taxon>
        <taxon>Fungi</taxon>
        <taxon>Dikarya</taxon>
        <taxon>Basidiomycota</taxon>
        <taxon>Agaricomycotina</taxon>
        <taxon>Agaricomycetes</taxon>
        <taxon>Gloeophyllales</taxon>
        <taxon>Gloeophyllaceae</taxon>
        <taxon>Neolentinus</taxon>
    </lineage>
</organism>
<keyword evidence="4" id="KW-1185">Reference proteome</keyword>
<evidence type="ECO:0000259" key="2">
    <source>
        <dbReference type="Pfam" id="PF24764"/>
    </source>
</evidence>
<name>A0A165PG67_9AGAM</name>
<dbReference type="AlphaFoldDB" id="A0A165PG67"/>
<dbReference type="STRING" id="1314782.A0A165PG67"/>
<dbReference type="InParanoid" id="A0A165PG67"/>
<proteinExistence type="predicted"/>
<protein>
    <recommendedName>
        <fullName evidence="2">Integrase core domain-containing protein</fullName>
    </recommendedName>
</protein>
<reference evidence="3 4" key="1">
    <citation type="journal article" date="2016" name="Mol. Biol. Evol.">
        <title>Comparative Genomics of Early-Diverging Mushroom-Forming Fungi Provides Insights into the Origins of Lignocellulose Decay Capabilities.</title>
        <authorList>
            <person name="Nagy L.G."/>
            <person name="Riley R."/>
            <person name="Tritt A."/>
            <person name="Adam C."/>
            <person name="Daum C."/>
            <person name="Floudas D."/>
            <person name="Sun H."/>
            <person name="Yadav J.S."/>
            <person name="Pangilinan J."/>
            <person name="Larsson K.H."/>
            <person name="Matsuura K."/>
            <person name="Barry K."/>
            <person name="Labutti K."/>
            <person name="Kuo R."/>
            <person name="Ohm R.A."/>
            <person name="Bhattacharya S.S."/>
            <person name="Shirouzu T."/>
            <person name="Yoshinaga Y."/>
            <person name="Martin F.M."/>
            <person name="Grigoriev I.V."/>
            <person name="Hibbett D.S."/>
        </authorList>
    </citation>
    <scope>NUCLEOTIDE SEQUENCE [LARGE SCALE GENOMIC DNA]</scope>
    <source>
        <strain evidence="3 4">HHB14362 ss-1</strain>
    </source>
</reference>
<feature type="domain" description="Integrase core" evidence="2">
    <location>
        <begin position="2"/>
        <end position="91"/>
    </location>
</feature>
<accession>A0A165PG67</accession>
<dbReference type="EMBL" id="KV425612">
    <property type="protein sequence ID" value="KZT20998.1"/>
    <property type="molecule type" value="Genomic_DNA"/>
</dbReference>
<dbReference type="Proteomes" id="UP000076761">
    <property type="component" value="Unassembled WGS sequence"/>
</dbReference>
<evidence type="ECO:0000313" key="3">
    <source>
        <dbReference type="EMBL" id="KZT20998.1"/>
    </source>
</evidence>
<dbReference type="Pfam" id="PF24764">
    <property type="entry name" value="rva_4"/>
    <property type="match status" value="1"/>
</dbReference>